<gene>
    <name evidence="2" type="ORF">CDO81_21795</name>
</gene>
<protein>
    <recommendedName>
        <fullName evidence="4">Lipocalin-like domain-containing protein</fullName>
    </recommendedName>
</protein>
<accession>A0A254N122</accession>
<evidence type="ECO:0000313" key="2">
    <source>
        <dbReference type="EMBL" id="OWR01966.1"/>
    </source>
</evidence>
<feature type="chain" id="PRO_5012377535" description="Lipocalin-like domain-containing protein" evidence="1">
    <location>
        <begin position="26"/>
        <end position="125"/>
    </location>
</feature>
<reference evidence="2 3" key="1">
    <citation type="journal article" date="2007" name="Int. J. Syst. Evol. Microbiol.">
        <title>Description of Pelomonas aquatica sp. nov. and Pelomonas puraquae sp. nov., isolated from industrial and haemodialysis water.</title>
        <authorList>
            <person name="Gomila M."/>
            <person name="Bowien B."/>
            <person name="Falsen E."/>
            <person name="Moore E.R."/>
            <person name="Lalucat J."/>
        </authorList>
    </citation>
    <scope>NUCLEOTIDE SEQUENCE [LARGE SCALE GENOMIC DNA]</scope>
    <source>
        <strain evidence="2 3">CCUG 52769</strain>
    </source>
</reference>
<keyword evidence="3" id="KW-1185">Reference proteome</keyword>
<dbReference type="Proteomes" id="UP000197446">
    <property type="component" value="Unassembled WGS sequence"/>
</dbReference>
<comment type="caution">
    <text evidence="2">The sequence shown here is derived from an EMBL/GenBank/DDBJ whole genome shotgun (WGS) entry which is preliminary data.</text>
</comment>
<proteinExistence type="predicted"/>
<keyword evidence="1" id="KW-0732">Signal</keyword>
<evidence type="ECO:0000313" key="3">
    <source>
        <dbReference type="Proteomes" id="UP000197446"/>
    </source>
</evidence>
<sequence length="125" mass="14109">MKTMTLLRRRLTLAGLLGMAGLASAQQPDSARPPVLVGHWRRTRIVLEEPVDDHLTLGADGRMTTWQVKATSRSTPQAGRWRVLEGQLMLQVPGEAEGGAPYFIHEGRLVFPNIPNRRQFWERMP</sequence>
<evidence type="ECO:0008006" key="4">
    <source>
        <dbReference type="Google" id="ProtNLM"/>
    </source>
</evidence>
<feature type="signal peptide" evidence="1">
    <location>
        <begin position="1"/>
        <end position="25"/>
    </location>
</feature>
<name>A0A254N122_9BURK</name>
<dbReference type="EMBL" id="NISI01000011">
    <property type="protein sequence ID" value="OWR01966.1"/>
    <property type="molecule type" value="Genomic_DNA"/>
</dbReference>
<dbReference type="AlphaFoldDB" id="A0A254N122"/>
<organism evidence="2 3">
    <name type="scientific">Roseateles puraquae</name>
    <dbReference type="NCBI Taxonomy" id="431059"/>
    <lineage>
        <taxon>Bacteria</taxon>
        <taxon>Pseudomonadati</taxon>
        <taxon>Pseudomonadota</taxon>
        <taxon>Betaproteobacteria</taxon>
        <taxon>Burkholderiales</taxon>
        <taxon>Sphaerotilaceae</taxon>
        <taxon>Roseateles</taxon>
    </lineage>
</organism>
<evidence type="ECO:0000256" key="1">
    <source>
        <dbReference type="SAM" id="SignalP"/>
    </source>
</evidence>